<feature type="chain" id="PRO_5042431422" description="Neuronal acetylcholine receptor subunit alpha-6" evidence="6">
    <location>
        <begin position="21"/>
        <end position="410"/>
    </location>
</feature>
<dbReference type="InterPro" id="IPR036719">
    <property type="entry name" value="Neuro-gated_channel_TM_sf"/>
</dbReference>
<dbReference type="Gene3D" id="2.70.170.10">
    <property type="entry name" value="Neurotransmitter-gated ion-channel ligand-binding domain"/>
    <property type="match status" value="1"/>
</dbReference>
<dbReference type="Pfam" id="PF02932">
    <property type="entry name" value="Neur_chan_memb"/>
    <property type="match status" value="1"/>
</dbReference>
<dbReference type="OrthoDB" id="6160691at2759"/>
<feature type="transmembrane region" description="Helical" evidence="5">
    <location>
        <begin position="264"/>
        <end position="283"/>
    </location>
</feature>
<dbReference type="GO" id="GO:0016020">
    <property type="term" value="C:membrane"/>
    <property type="evidence" value="ECO:0007669"/>
    <property type="project" value="UniProtKB-SubCell"/>
</dbReference>
<feature type="transmembrane region" description="Helical" evidence="5">
    <location>
        <begin position="295"/>
        <end position="315"/>
    </location>
</feature>
<keyword evidence="3 5" id="KW-1133">Transmembrane helix</keyword>
<dbReference type="GO" id="GO:0005230">
    <property type="term" value="F:extracellular ligand-gated monoatomic ion channel activity"/>
    <property type="evidence" value="ECO:0007669"/>
    <property type="project" value="InterPro"/>
</dbReference>
<dbReference type="InterPro" id="IPR006202">
    <property type="entry name" value="Neur_chan_lig-bd"/>
</dbReference>
<evidence type="ECO:0000313" key="10">
    <source>
        <dbReference type="Proteomes" id="UP000005408"/>
    </source>
</evidence>
<dbReference type="PANTHER" id="PTHR18945">
    <property type="entry name" value="NEUROTRANSMITTER GATED ION CHANNEL"/>
    <property type="match status" value="1"/>
</dbReference>
<evidence type="ECO:0000256" key="5">
    <source>
        <dbReference type="SAM" id="Phobius"/>
    </source>
</evidence>
<sequence>MNSLLQTFILLSSVFSNSDAAFSYSLENDLRTLIFTTNSYNRFTRPEAQVAVTAELNLLTLTSLSIKDQMMSIAGYFTLNWSDARLNWSGNPTYSTDIPAFYTTQDYVWVPSLSVTNSVSDLAVISDNTVVIRVAKDGTLQWTPGGVYETQCTTDVTYYPFDTQTCSITLATWGYTSIEINLRGSKVDTTYYEASGEWEFSTYSISSSTRAFGSNSLPQISFQLNFQRRPYFQVMNTIIPMILLASLSVFVFQLPPDSGEKMGYSLTTLLAFAVYLTLVSANIPTTSINTSCLSVYLIIMLAMGVTSVLLTIYILKCHHSPEDKPIPHYLKVFCELVGKISCVCCKKKNVVDGQDIEEKVKAPVENNEPELTWQDVTKILDNFFFKLYAIILLLLTLSVLLALIIDYNIS</sequence>
<evidence type="ECO:0000313" key="9">
    <source>
        <dbReference type="EnsemblMetazoa" id="G24968.1:cds"/>
    </source>
</evidence>
<dbReference type="InterPro" id="IPR006201">
    <property type="entry name" value="Neur_channel"/>
</dbReference>
<feature type="signal peptide" evidence="6">
    <location>
        <begin position="1"/>
        <end position="20"/>
    </location>
</feature>
<dbReference type="Pfam" id="PF02931">
    <property type="entry name" value="Neur_chan_LBD"/>
    <property type="match status" value="1"/>
</dbReference>
<dbReference type="PRINTS" id="PR00252">
    <property type="entry name" value="NRIONCHANNEL"/>
</dbReference>
<feature type="domain" description="Neurotransmitter-gated ion-channel ligand-binding" evidence="7">
    <location>
        <begin position="37"/>
        <end position="230"/>
    </location>
</feature>
<dbReference type="OMA" id="THCESSV"/>
<dbReference type="Proteomes" id="UP000005408">
    <property type="component" value="Unassembled WGS sequence"/>
</dbReference>
<name>A0A8W8KX28_MAGGI</name>
<organism evidence="9 10">
    <name type="scientific">Magallana gigas</name>
    <name type="common">Pacific oyster</name>
    <name type="synonym">Crassostrea gigas</name>
    <dbReference type="NCBI Taxonomy" id="29159"/>
    <lineage>
        <taxon>Eukaryota</taxon>
        <taxon>Metazoa</taxon>
        <taxon>Spiralia</taxon>
        <taxon>Lophotrochozoa</taxon>
        <taxon>Mollusca</taxon>
        <taxon>Bivalvia</taxon>
        <taxon>Autobranchia</taxon>
        <taxon>Pteriomorphia</taxon>
        <taxon>Ostreida</taxon>
        <taxon>Ostreoidea</taxon>
        <taxon>Ostreidae</taxon>
        <taxon>Magallana</taxon>
    </lineage>
</organism>
<evidence type="ECO:0000259" key="7">
    <source>
        <dbReference type="Pfam" id="PF02931"/>
    </source>
</evidence>
<dbReference type="SUPFAM" id="SSF90112">
    <property type="entry name" value="Neurotransmitter-gated ion-channel transmembrane pore"/>
    <property type="match status" value="1"/>
</dbReference>
<evidence type="ECO:0000256" key="2">
    <source>
        <dbReference type="ARBA" id="ARBA00022692"/>
    </source>
</evidence>
<feature type="domain" description="Neurotransmitter-gated ion-channel transmembrane" evidence="8">
    <location>
        <begin position="237"/>
        <end position="334"/>
    </location>
</feature>
<dbReference type="InterPro" id="IPR036734">
    <property type="entry name" value="Neur_chan_lig-bd_sf"/>
</dbReference>
<dbReference type="SUPFAM" id="SSF63712">
    <property type="entry name" value="Nicotinic receptor ligand binding domain-like"/>
    <property type="match status" value="1"/>
</dbReference>
<dbReference type="Gene3D" id="1.20.58.390">
    <property type="entry name" value="Neurotransmitter-gated ion-channel transmembrane domain"/>
    <property type="match status" value="1"/>
</dbReference>
<keyword evidence="10" id="KW-1185">Reference proteome</keyword>
<dbReference type="CDD" id="cd18989">
    <property type="entry name" value="LGIC_ECD_cation"/>
    <property type="match status" value="1"/>
</dbReference>
<proteinExistence type="predicted"/>
<protein>
    <recommendedName>
        <fullName evidence="11">Neuronal acetylcholine receptor subunit alpha-6</fullName>
    </recommendedName>
</protein>
<comment type="subcellular location">
    <subcellularLocation>
        <location evidence="1">Membrane</location>
        <topology evidence="1">Multi-pass membrane protein</topology>
    </subcellularLocation>
</comment>
<dbReference type="InterPro" id="IPR006029">
    <property type="entry name" value="Neurotrans-gated_channel_TM"/>
</dbReference>
<feature type="transmembrane region" description="Helical" evidence="5">
    <location>
        <begin position="231"/>
        <end position="252"/>
    </location>
</feature>
<keyword evidence="6" id="KW-0732">Signal</keyword>
<dbReference type="GO" id="GO:0004888">
    <property type="term" value="F:transmembrane signaling receptor activity"/>
    <property type="evidence" value="ECO:0007669"/>
    <property type="project" value="InterPro"/>
</dbReference>
<dbReference type="EnsemblMetazoa" id="G24968.2">
    <property type="protein sequence ID" value="G24968.2:cds"/>
    <property type="gene ID" value="G24968"/>
</dbReference>
<keyword evidence="4 5" id="KW-0472">Membrane</keyword>
<evidence type="ECO:0000259" key="8">
    <source>
        <dbReference type="Pfam" id="PF02932"/>
    </source>
</evidence>
<accession>A0A8W8KX28</accession>
<evidence type="ECO:0000256" key="6">
    <source>
        <dbReference type="SAM" id="SignalP"/>
    </source>
</evidence>
<dbReference type="InterPro" id="IPR038050">
    <property type="entry name" value="Neuro_actylchol_rec"/>
</dbReference>
<dbReference type="CDD" id="cd19051">
    <property type="entry name" value="LGIC_TM_cation"/>
    <property type="match status" value="1"/>
</dbReference>
<evidence type="ECO:0000256" key="1">
    <source>
        <dbReference type="ARBA" id="ARBA00004141"/>
    </source>
</evidence>
<evidence type="ECO:0000256" key="3">
    <source>
        <dbReference type="ARBA" id="ARBA00022989"/>
    </source>
</evidence>
<dbReference type="AlphaFoldDB" id="A0A8W8KX28"/>
<evidence type="ECO:0000256" key="4">
    <source>
        <dbReference type="ARBA" id="ARBA00023136"/>
    </source>
</evidence>
<reference evidence="9" key="1">
    <citation type="submission" date="2022-08" db="UniProtKB">
        <authorList>
            <consortium name="EnsemblMetazoa"/>
        </authorList>
    </citation>
    <scope>IDENTIFICATION</scope>
    <source>
        <strain evidence="9">05x7-T-G4-1.051#20</strain>
    </source>
</reference>
<keyword evidence="2 5" id="KW-0812">Transmembrane</keyword>
<feature type="transmembrane region" description="Helical" evidence="5">
    <location>
        <begin position="387"/>
        <end position="405"/>
    </location>
</feature>
<dbReference type="EnsemblMetazoa" id="G24968.1">
    <property type="protein sequence ID" value="G24968.1:cds"/>
    <property type="gene ID" value="G24968"/>
</dbReference>
<evidence type="ECO:0008006" key="11">
    <source>
        <dbReference type="Google" id="ProtNLM"/>
    </source>
</evidence>